<feature type="transmembrane region" description="Helical" evidence="6">
    <location>
        <begin position="242"/>
        <end position="259"/>
    </location>
</feature>
<dbReference type="PANTHER" id="PTHR32322:SF2">
    <property type="entry name" value="EAMA DOMAIN-CONTAINING PROTEIN"/>
    <property type="match status" value="1"/>
</dbReference>
<name>A0A1H4LWE8_9BRAD</name>
<dbReference type="PANTHER" id="PTHR32322">
    <property type="entry name" value="INNER MEMBRANE TRANSPORTER"/>
    <property type="match status" value="1"/>
</dbReference>
<proteinExistence type="inferred from homology"/>
<feature type="transmembrane region" description="Helical" evidence="6">
    <location>
        <begin position="146"/>
        <end position="167"/>
    </location>
</feature>
<evidence type="ECO:0000313" key="9">
    <source>
        <dbReference type="EMBL" id="SEB75006.1"/>
    </source>
</evidence>
<feature type="domain" description="EamA" evidence="8">
    <location>
        <begin position="147"/>
        <end position="283"/>
    </location>
</feature>
<feature type="transmembrane region" description="Helical" evidence="6">
    <location>
        <begin position="208"/>
        <end position="230"/>
    </location>
</feature>
<dbReference type="RefSeq" id="WP_092113249.1">
    <property type="nucleotide sequence ID" value="NZ_FNTH01000001.1"/>
</dbReference>
<dbReference type="InterPro" id="IPR037185">
    <property type="entry name" value="EmrE-like"/>
</dbReference>
<keyword evidence="5 6" id="KW-0472">Membrane</keyword>
<feature type="transmembrane region" description="Helical" evidence="6">
    <location>
        <begin position="265"/>
        <end position="284"/>
    </location>
</feature>
<dbReference type="Proteomes" id="UP000198992">
    <property type="component" value="Unassembled WGS sequence"/>
</dbReference>
<dbReference type="InterPro" id="IPR000620">
    <property type="entry name" value="EamA_dom"/>
</dbReference>
<evidence type="ECO:0000256" key="1">
    <source>
        <dbReference type="ARBA" id="ARBA00004141"/>
    </source>
</evidence>
<evidence type="ECO:0000256" key="6">
    <source>
        <dbReference type="SAM" id="Phobius"/>
    </source>
</evidence>
<comment type="subcellular location">
    <subcellularLocation>
        <location evidence="1">Membrane</location>
        <topology evidence="1">Multi-pass membrane protein</topology>
    </subcellularLocation>
</comment>
<keyword evidence="7" id="KW-0732">Signal</keyword>
<dbReference type="OrthoDB" id="2352272at2"/>
<evidence type="ECO:0000259" key="8">
    <source>
        <dbReference type="Pfam" id="PF00892"/>
    </source>
</evidence>
<keyword evidence="3 6" id="KW-0812">Transmembrane</keyword>
<protein>
    <submittedName>
        <fullName evidence="9">Threonine/homoserine efflux transporter RhtA</fullName>
    </submittedName>
</protein>
<reference evidence="9 10" key="1">
    <citation type="submission" date="2016-10" db="EMBL/GenBank/DDBJ databases">
        <authorList>
            <person name="de Groot N.N."/>
        </authorList>
    </citation>
    <scope>NUCLEOTIDE SEQUENCE [LARGE SCALE GENOMIC DNA]</scope>
    <source>
        <strain evidence="9 10">MT12</strain>
    </source>
</reference>
<dbReference type="AlphaFoldDB" id="A0A1H4LWE8"/>
<gene>
    <name evidence="9" type="ORF">SAMN05444164_0130</name>
</gene>
<dbReference type="GO" id="GO:0016020">
    <property type="term" value="C:membrane"/>
    <property type="evidence" value="ECO:0007669"/>
    <property type="project" value="UniProtKB-SubCell"/>
</dbReference>
<evidence type="ECO:0000256" key="3">
    <source>
        <dbReference type="ARBA" id="ARBA00022692"/>
    </source>
</evidence>
<feature type="signal peptide" evidence="7">
    <location>
        <begin position="1"/>
        <end position="19"/>
    </location>
</feature>
<sequence length="286" mass="29011">MTAALFALTALLWGGGALATAMQAGVTPAPWSVALRMVVAGLILLGYGRLRGVPLAIPRKDWLAVALQGLLFFAIAFIAFYEATARMPSGLAALVLSTSSLFAAVIARAALGVTISPSFVWGALCGILGLAIIFLPGAIAHGAVPLAGLAWALTAAIATGAGTTVGARNQRAGLPIVSVLAWGAFVGAAASALWAIATGTPFAADVSLSYLTSFLYLAIAASCITFMLYFELVRRLGPGRAAYTLALVPLVALVLSALFEHLVLGWPVLAGAAAILAGNVLVLARG</sequence>
<dbReference type="EMBL" id="FNTH01000001">
    <property type="protein sequence ID" value="SEB75006.1"/>
    <property type="molecule type" value="Genomic_DNA"/>
</dbReference>
<feature type="chain" id="PRO_5011736968" evidence="7">
    <location>
        <begin position="20"/>
        <end position="286"/>
    </location>
</feature>
<evidence type="ECO:0000256" key="7">
    <source>
        <dbReference type="SAM" id="SignalP"/>
    </source>
</evidence>
<evidence type="ECO:0000256" key="2">
    <source>
        <dbReference type="ARBA" id="ARBA00007362"/>
    </source>
</evidence>
<feature type="transmembrane region" description="Helical" evidence="6">
    <location>
        <begin position="119"/>
        <end position="140"/>
    </location>
</feature>
<evidence type="ECO:0000256" key="5">
    <source>
        <dbReference type="ARBA" id="ARBA00023136"/>
    </source>
</evidence>
<keyword evidence="4 6" id="KW-1133">Transmembrane helix</keyword>
<dbReference type="InterPro" id="IPR050638">
    <property type="entry name" value="AA-Vitamin_Transporters"/>
</dbReference>
<comment type="similarity">
    <text evidence="2">Belongs to the EamA transporter family.</text>
</comment>
<feature type="transmembrane region" description="Helical" evidence="6">
    <location>
        <begin position="29"/>
        <end position="50"/>
    </location>
</feature>
<accession>A0A1H4LWE8</accession>
<feature type="transmembrane region" description="Helical" evidence="6">
    <location>
        <begin position="174"/>
        <end position="196"/>
    </location>
</feature>
<evidence type="ECO:0000313" key="10">
    <source>
        <dbReference type="Proteomes" id="UP000198992"/>
    </source>
</evidence>
<dbReference type="Pfam" id="PF00892">
    <property type="entry name" value="EamA"/>
    <property type="match status" value="2"/>
</dbReference>
<feature type="domain" description="EamA" evidence="8">
    <location>
        <begin position="4"/>
        <end position="134"/>
    </location>
</feature>
<feature type="transmembrane region" description="Helical" evidence="6">
    <location>
        <begin position="87"/>
        <end position="107"/>
    </location>
</feature>
<evidence type="ECO:0000256" key="4">
    <source>
        <dbReference type="ARBA" id="ARBA00022989"/>
    </source>
</evidence>
<dbReference type="SUPFAM" id="SSF103481">
    <property type="entry name" value="Multidrug resistance efflux transporter EmrE"/>
    <property type="match status" value="2"/>
</dbReference>
<organism evidence="9 10">
    <name type="scientific">Bradyrhizobium erythrophlei</name>
    <dbReference type="NCBI Taxonomy" id="1437360"/>
    <lineage>
        <taxon>Bacteria</taxon>
        <taxon>Pseudomonadati</taxon>
        <taxon>Pseudomonadota</taxon>
        <taxon>Alphaproteobacteria</taxon>
        <taxon>Hyphomicrobiales</taxon>
        <taxon>Nitrobacteraceae</taxon>
        <taxon>Bradyrhizobium</taxon>
    </lineage>
</organism>
<feature type="transmembrane region" description="Helical" evidence="6">
    <location>
        <begin position="62"/>
        <end position="81"/>
    </location>
</feature>